<dbReference type="Pfam" id="PF02096">
    <property type="entry name" value="60KD_IMP"/>
    <property type="match status" value="1"/>
</dbReference>
<dbReference type="Proteomes" id="UP001251857">
    <property type="component" value="Unassembled WGS sequence"/>
</dbReference>
<comment type="subcellular location">
    <subcellularLocation>
        <location evidence="1 5">Membrane</location>
        <topology evidence="1 5">Multi-pass membrane protein</topology>
    </subcellularLocation>
</comment>
<comment type="caution">
    <text evidence="9">The sequence shown here is derived from an EMBL/GenBank/DDBJ whole genome shotgun (WGS) entry which is preliminary data.</text>
</comment>
<feature type="chain" id="PRO_5046825509" evidence="7">
    <location>
        <begin position="26"/>
        <end position="509"/>
    </location>
</feature>
<reference evidence="9 10" key="1">
    <citation type="submission" date="2023-09" db="EMBL/GenBank/DDBJ databases">
        <authorList>
            <person name="Rey-Velasco X."/>
        </authorList>
    </citation>
    <scope>NUCLEOTIDE SEQUENCE [LARGE SCALE GENOMIC DNA]</scope>
    <source>
        <strain evidence="9 10">W335</strain>
    </source>
</reference>
<organism evidence="9 10">
    <name type="scientific">Spectribacter hydrogenoxidans</name>
    <dbReference type="NCBI Taxonomy" id="3075608"/>
    <lineage>
        <taxon>Bacteria</taxon>
        <taxon>Pseudomonadati</taxon>
        <taxon>Pseudomonadota</taxon>
        <taxon>Gammaproteobacteria</taxon>
        <taxon>Salinisphaerales</taxon>
        <taxon>Salinisphaeraceae</taxon>
        <taxon>Spectribacter</taxon>
    </lineage>
</organism>
<evidence type="ECO:0000256" key="2">
    <source>
        <dbReference type="ARBA" id="ARBA00022692"/>
    </source>
</evidence>
<proteinExistence type="inferred from homology"/>
<protein>
    <submittedName>
        <fullName evidence="9">Membrane protein insertase YidC</fullName>
    </submittedName>
</protein>
<feature type="domain" description="Membrane insertase YidC/Oxa/ALB C-terminal" evidence="8">
    <location>
        <begin position="299"/>
        <end position="493"/>
    </location>
</feature>
<evidence type="ECO:0000313" key="9">
    <source>
        <dbReference type="EMBL" id="MDT0635032.1"/>
    </source>
</evidence>
<evidence type="ECO:0000256" key="4">
    <source>
        <dbReference type="ARBA" id="ARBA00023136"/>
    </source>
</evidence>
<dbReference type="PANTHER" id="PTHR12428">
    <property type="entry name" value="OXA1"/>
    <property type="match status" value="1"/>
</dbReference>
<keyword evidence="2 5" id="KW-0812">Transmembrane</keyword>
<dbReference type="RefSeq" id="WP_311652877.1">
    <property type="nucleotide sequence ID" value="NZ_JAVRIB010000008.1"/>
</dbReference>
<evidence type="ECO:0000256" key="7">
    <source>
        <dbReference type="SAM" id="SignalP"/>
    </source>
</evidence>
<evidence type="ECO:0000256" key="1">
    <source>
        <dbReference type="ARBA" id="ARBA00004141"/>
    </source>
</evidence>
<keyword evidence="3 6" id="KW-1133">Transmembrane helix</keyword>
<feature type="transmembrane region" description="Helical" evidence="6">
    <location>
        <begin position="413"/>
        <end position="441"/>
    </location>
</feature>
<dbReference type="PANTHER" id="PTHR12428:SF65">
    <property type="entry name" value="CYTOCHROME C OXIDASE ASSEMBLY PROTEIN COX18, MITOCHONDRIAL"/>
    <property type="match status" value="1"/>
</dbReference>
<sequence>MRLRTRGWLAVALLCLSGAPAAGQAAVYTLTDREARLEIAAEGAAVVRWQACRTACGGGGPAHTFAGSTPALQLVAPGYPALTQRLRRLRYEPIPGAAAGPRALVLESAPLASGVRLRQRFELRDDGRRLVWSLSRHGPAGRPTAEAPALALRLQTGESLARSPSAGFTGWFESVRVVSLDEERVVHRAAGDRWTPPPGQWNGIRNRLWGLMARVPESGGSWSATTRAVSDGGRRLTLSLPAGDAGLTLFAGPIEPEVLAAQPGDLQAVWINGLWDWLRTLARGLYWLLEVLVDWAGNYGVAIVLLALCVKLLMLPLTLLAARWQRQVNMVQAAMRPALDRIKRDMKGERQAEAVIALHREHGVTPWYPVKSLFGVLIQLPVFIGVFDMLLYHPGLEGAAFLWVEDLARPDHALTLGFSLPFFGGYLNLLPFVMTGINLAAASLSGMAGMDAAAHRRKQWNLAAMALLFLLLFYTFPAGMVLYWTSTNLVHLLGELGGRLLSRPGGAPA</sequence>
<evidence type="ECO:0000256" key="3">
    <source>
        <dbReference type="ARBA" id="ARBA00022989"/>
    </source>
</evidence>
<dbReference type="InterPro" id="IPR028055">
    <property type="entry name" value="YidC/Oxa/ALB_C"/>
</dbReference>
<comment type="similarity">
    <text evidence="5">Belongs to the OXA1/ALB3/YidC family.</text>
</comment>
<keyword evidence="10" id="KW-1185">Reference proteome</keyword>
<feature type="transmembrane region" description="Helical" evidence="6">
    <location>
        <begin position="299"/>
        <end position="322"/>
    </location>
</feature>
<gene>
    <name evidence="9" type="primary">yidC</name>
    <name evidence="9" type="ORF">RM532_08665</name>
</gene>
<accession>A0ABU3C0E6</accession>
<feature type="transmembrane region" description="Helical" evidence="6">
    <location>
        <begin position="462"/>
        <end position="484"/>
    </location>
</feature>
<evidence type="ECO:0000256" key="6">
    <source>
        <dbReference type="SAM" id="Phobius"/>
    </source>
</evidence>
<name>A0ABU3C0E6_9GAMM</name>
<feature type="transmembrane region" description="Helical" evidence="6">
    <location>
        <begin position="373"/>
        <end position="393"/>
    </location>
</feature>
<evidence type="ECO:0000259" key="8">
    <source>
        <dbReference type="Pfam" id="PF02096"/>
    </source>
</evidence>
<keyword evidence="7" id="KW-0732">Signal</keyword>
<evidence type="ECO:0000313" key="10">
    <source>
        <dbReference type="Proteomes" id="UP001251857"/>
    </source>
</evidence>
<keyword evidence="4 6" id="KW-0472">Membrane</keyword>
<dbReference type="NCBIfam" id="TIGR03592">
    <property type="entry name" value="yidC_oxa1_cterm"/>
    <property type="match status" value="1"/>
</dbReference>
<dbReference type="InterPro" id="IPR001708">
    <property type="entry name" value="YidC/ALB3/OXA1/COX18"/>
</dbReference>
<dbReference type="EMBL" id="JAVRIB010000008">
    <property type="protein sequence ID" value="MDT0635032.1"/>
    <property type="molecule type" value="Genomic_DNA"/>
</dbReference>
<evidence type="ECO:0000256" key="5">
    <source>
        <dbReference type="RuleBase" id="RU003945"/>
    </source>
</evidence>
<feature type="signal peptide" evidence="7">
    <location>
        <begin position="1"/>
        <end position="25"/>
    </location>
</feature>